<reference evidence="4" key="1">
    <citation type="submission" date="2020-06" db="EMBL/GenBank/DDBJ databases">
        <title>Draft genome sequences of strains closely related to Aspergillus parafelis and Aspergillus hiratsukae.</title>
        <authorList>
            <person name="Dos Santos R.A.C."/>
            <person name="Rivero-Menendez O."/>
            <person name="Steenwyk J.L."/>
            <person name="Mead M.E."/>
            <person name="Goldman G.H."/>
            <person name="Alastruey-Izquierdo A."/>
            <person name="Rokas A."/>
        </authorList>
    </citation>
    <scope>NUCLEOTIDE SEQUENCE</scope>
    <source>
        <strain evidence="4">CNM-CM5793</strain>
    </source>
</reference>
<feature type="region of interest" description="Disordered" evidence="2">
    <location>
        <begin position="102"/>
        <end position="122"/>
    </location>
</feature>
<evidence type="ECO:0000256" key="2">
    <source>
        <dbReference type="SAM" id="MobiDB-lite"/>
    </source>
</evidence>
<dbReference type="AlphaFoldDB" id="A0A8H6PDW2"/>
<proteinExistence type="predicted"/>
<accession>A0A8H6PDW2</accession>
<organism evidence="4 5">
    <name type="scientific">Aspergillus hiratsukae</name>
    <dbReference type="NCBI Taxonomy" id="1194566"/>
    <lineage>
        <taxon>Eukaryota</taxon>
        <taxon>Fungi</taxon>
        <taxon>Dikarya</taxon>
        <taxon>Ascomycota</taxon>
        <taxon>Pezizomycotina</taxon>
        <taxon>Eurotiomycetes</taxon>
        <taxon>Eurotiomycetidae</taxon>
        <taxon>Eurotiales</taxon>
        <taxon>Aspergillaceae</taxon>
        <taxon>Aspergillus</taxon>
        <taxon>Aspergillus subgen. Fumigati</taxon>
    </lineage>
</organism>
<evidence type="ECO:0000313" key="4">
    <source>
        <dbReference type="EMBL" id="KAF7128283.1"/>
    </source>
</evidence>
<dbReference type="SMART" id="SM00768">
    <property type="entry name" value="X8"/>
    <property type="match status" value="1"/>
</dbReference>
<dbReference type="InterPro" id="IPR012946">
    <property type="entry name" value="X8"/>
</dbReference>
<gene>
    <name evidence="4" type="ORF">CNMCM5793_002825</name>
</gene>
<dbReference type="Proteomes" id="UP000630445">
    <property type="component" value="Unassembled WGS sequence"/>
</dbReference>
<feature type="domain" description="X8" evidence="3">
    <location>
        <begin position="5"/>
        <end position="95"/>
    </location>
</feature>
<evidence type="ECO:0000259" key="3">
    <source>
        <dbReference type="SMART" id="SM00768"/>
    </source>
</evidence>
<evidence type="ECO:0000256" key="1">
    <source>
        <dbReference type="ARBA" id="ARBA00022729"/>
    </source>
</evidence>
<dbReference type="OrthoDB" id="10271078at2759"/>
<sequence>MVSSLSCVVKDTVTAEQYGQLFSQVCGYGGGICDGIASNATTGSYGAYSVCTAQDQLSYVFDRYYKSQNSAASACDFAGAASLQSPKGESAQCKSLVSQAGTAGTGTVTSQPTGTGGSGSAASTSTSKAAAAGAVTPAAVRVGGWPLVVYGVVAAVAGGLMVSL</sequence>
<dbReference type="Gene3D" id="1.20.58.1040">
    <property type="match status" value="1"/>
</dbReference>
<comment type="caution">
    <text evidence="4">The sequence shown here is derived from an EMBL/GenBank/DDBJ whole genome shotgun (WGS) entry which is preliminary data.</text>
</comment>
<keyword evidence="5" id="KW-1185">Reference proteome</keyword>
<dbReference type="Pfam" id="PF07983">
    <property type="entry name" value="X8"/>
    <property type="match status" value="1"/>
</dbReference>
<keyword evidence="1" id="KW-0732">Signal</keyword>
<protein>
    <recommendedName>
        <fullName evidence="3">X8 domain-containing protein</fullName>
    </recommendedName>
</protein>
<dbReference type="EMBL" id="JACBAD010001935">
    <property type="protein sequence ID" value="KAF7128283.1"/>
    <property type="molecule type" value="Genomic_DNA"/>
</dbReference>
<name>A0A8H6PDW2_9EURO</name>
<evidence type="ECO:0000313" key="5">
    <source>
        <dbReference type="Proteomes" id="UP000630445"/>
    </source>
</evidence>